<dbReference type="SUPFAM" id="SSF57959">
    <property type="entry name" value="Leucine zipper domain"/>
    <property type="match status" value="1"/>
</dbReference>
<dbReference type="PROSITE" id="PS50217">
    <property type="entry name" value="BZIP"/>
    <property type="match status" value="1"/>
</dbReference>
<feature type="region of interest" description="Disordered" evidence="7">
    <location>
        <begin position="159"/>
        <end position="203"/>
    </location>
</feature>
<feature type="compositionally biased region" description="Low complexity" evidence="7">
    <location>
        <begin position="69"/>
        <end position="89"/>
    </location>
</feature>
<feature type="region of interest" description="Disordered" evidence="7">
    <location>
        <begin position="59"/>
        <end position="89"/>
    </location>
</feature>
<evidence type="ECO:0000256" key="2">
    <source>
        <dbReference type="ARBA" id="ARBA00023015"/>
    </source>
</evidence>
<dbReference type="InterPro" id="IPR046347">
    <property type="entry name" value="bZIP_sf"/>
</dbReference>
<evidence type="ECO:0000256" key="7">
    <source>
        <dbReference type="SAM" id="MobiDB-lite"/>
    </source>
</evidence>
<name>A0ABD2MMD2_9CUCU</name>
<dbReference type="InterPro" id="IPR040223">
    <property type="entry name" value="PAR_bZIP"/>
</dbReference>
<dbReference type="InterPro" id="IPR004827">
    <property type="entry name" value="bZIP"/>
</dbReference>
<keyword evidence="4" id="KW-0804">Transcription</keyword>
<evidence type="ECO:0000313" key="9">
    <source>
        <dbReference type="EMBL" id="KAL3267497.1"/>
    </source>
</evidence>
<evidence type="ECO:0000256" key="6">
    <source>
        <dbReference type="SAM" id="Coils"/>
    </source>
</evidence>
<dbReference type="AlphaFoldDB" id="A0ABD2MMD2"/>
<organism evidence="9 10">
    <name type="scientific">Cryptolaemus montrouzieri</name>
    <dbReference type="NCBI Taxonomy" id="559131"/>
    <lineage>
        <taxon>Eukaryota</taxon>
        <taxon>Metazoa</taxon>
        <taxon>Ecdysozoa</taxon>
        <taxon>Arthropoda</taxon>
        <taxon>Hexapoda</taxon>
        <taxon>Insecta</taxon>
        <taxon>Pterygota</taxon>
        <taxon>Neoptera</taxon>
        <taxon>Endopterygota</taxon>
        <taxon>Coleoptera</taxon>
        <taxon>Polyphaga</taxon>
        <taxon>Cucujiformia</taxon>
        <taxon>Coccinelloidea</taxon>
        <taxon>Coccinellidae</taxon>
        <taxon>Scymninae</taxon>
        <taxon>Scymnini</taxon>
        <taxon>Cryptolaemus</taxon>
    </lineage>
</organism>
<dbReference type="CDD" id="cd14695">
    <property type="entry name" value="bZIP_HLF"/>
    <property type="match status" value="1"/>
</dbReference>
<keyword evidence="5" id="KW-0539">Nucleus</keyword>
<sequence length="257" mass="29248">MTTEQICQTYISPKKEPLDFAYTPPPAPLDLCVRNAKRPMTPSSHILYPIPDFTCSSPFRNYDDKQRRTSLGSSPRSNSSGESSELSSTTCDNLVGFTKFAPLAPRTKATRPFKAYPKDPMSLAIGASAVDIVMGNLGSDSADSYAEFRAKMLEQVQAQHSNTTNKNMRRNNNNGSSQIEDPTYWEKRRKNNEAAKRSRDARRAKEDEIAIRCAFLEHEHIRMKHENLQLKHENVQLKFRLAAAETEMDRLKNMMYH</sequence>
<dbReference type="PANTHER" id="PTHR11988:SF27">
    <property type="entry name" value="GH27708P"/>
    <property type="match status" value="1"/>
</dbReference>
<dbReference type="Gene3D" id="1.20.5.170">
    <property type="match status" value="1"/>
</dbReference>
<reference evidence="9 10" key="1">
    <citation type="journal article" date="2021" name="BMC Biol.">
        <title>Horizontally acquired antibacterial genes associated with adaptive radiation of ladybird beetles.</title>
        <authorList>
            <person name="Li H.S."/>
            <person name="Tang X.F."/>
            <person name="Huang Y.H."/>
            <person name="Xu Z.Y."/>
            <person name="Chen M.L."/>
            <person name="Du X.Y."/>
            <person name="Qiu B.Y."/>
            <person name="Chen P.T."/>
            <person name="Zhang W."/>
            <person name="Slipinski A."/>
            <person name="Escalona H.E."/>
            <person name="Waterhouse R.M."/>
            <person name="Zwick A."/>
            <person name="Pang H."/>
        </authorList>
    </citation>
    <scope>NUCLEOTIDE SEQUENCE [LARGE SCALE GENOMIC DNA]</scope>
    <source>
        <strain evidence="9">SYSU2018</strain>
    </source>
</reference>
<gene>
    <name evidence="9" type="ORF">HHI36_011620</name>
</gene>
<evidence type="ECO:0000256" key="3">
    <source>
        <dbReference type="ARBA" id="ARBA00023125"/>
    </source>
</evidence>
<protein>
    <recommendedName>
        <fullName evidence="8">BZIP domain-containing protein</fullName>
    </recommendedName>
</protein>
<dbReference type="SMART" id="SM00338">
    <property type="entry name" value="BRLZ"/>
    <property type="match status" value="1"/>
</dbReference>
<proteinExistence type="predicted"/>
<evidence type="ECO:0000259" key="8">
    <source>
        <dbReference type="PROSITE" id="PS50217"/>
    </source>
</evidence>
<evidence type="ECO:0000256" key="4">
    <source>
        <dbReference type="ARBA" id="ARBA00023163"/>
    </source>
</evidence>
<keyword evidence="3" id="KW-0238">DNA-binding</keyword>
<keyword evidence="2" id="KW-0805">Transcription regulation</keyword>
<keyword evidence="10" id="KW-1185">Reference proteome</keyword>
<dbReference type="Pfam" id="PF07716">
    <property type="entry name" value="bZIP_2"/>
    <property type="match status" value="1"/>
</dbReference>
<dbReference type="Proteomes" id="UP001516400">
    <property type="component" value="Unassembled WGS sequence"/>
</dbReference>
<accession>A0ABD2MMD2</accession>
<keyword evidence="6" id="KW-0175">Coiled coil</keyword>
<evidence type="ECO:0000256" key="1">
    <source>
        <dbReference type="ARBA" id="ARBA00004123"/>
    </source>
</evidence>
<evidence type="ECO:0000313" key="10">
    <source>
        <dbReference type="Proteomes" id="UP001516400"/>
    </source>
</evidence>
<dbReference type="GO" id="GO:0003677">
    <property type="term" value="F:DNA binding"/>
    <property type="evidence" value="ECO:0007669"/>
    <property type="project" value="UniProtKB-KW"/>
</dbReference>
<comment type="caution">
    <text evidence="9">The sequence shown here is derived from an EMBL/GenBank/DDBJ whole genome shotgun (WGS) entry which is preliminary data.</text>
</comment>
<feature type="coiled-coil region" evidence="6">
    <location>
        <begin position="227"/>
        <end position="254"/>
    </location>
</feature>
<dbReference type="PANTHER" id="PTHR11988">
    <property type="entry name" value="THYROTROPH EMBRYONIC FACTOR RELATED"/>
    <property type="match status" value="1"/>
</dbReference>
<evidence type="ECO:0000256" key="5">
    <source>
        <dbReference type="ARBA" id="ARBA00023242"/>
    </source>
</evidence>
<feature type="domain" description="BZIP" evidence="8">
    <location>
        <begin position="181"/>
        <end position="244"/>
    </location>
</feature>
<dbReference type="EMBL" id="JABFTP020000001">
    <property type="protein sequence ID" value="KAL3267497.1"/>
    <property type="molecule type" value="Genomic_DNA"/>
</dbReference>
<comment type="subcellular location">
    <subcellularLocation>
        <location evidence="1">Nucleus</location>
    </subcellularLocation>
</comment>
<feature type="compositionally biased region" description="Low complexity" evidence="7">
    <location>
        <begin position="162"/>
        <end position="174"/>
    </location>
</feature>
<feature type="compositionally biased region" description="Basic and acidic residues" evidence="7">
    <location>
        <begin position="191"/>
        <end position="203"/>
    </location>
</feature>
<dbReference type="GO" id="GO:0005634">
    <property type="term" value="C:nucleus"/>
    <property type="evidence" value="ECO:0007669"/>
    <property type="project" value="UniProtKB-SubCell"/>
</dbReference>